<keyword evidence="3" id="KW-0694">RNA-binding</keyword>
<dbReference type="GO" id="GO:1990904">
    <property type="term" value="C:ribonucleoprotein complex"/>
    <property type="evidence" value="ECO:0007669"/>
    <property type="project" value="UniProtKB-KW"/>
</dbReference>
<dbReference type="HAMAP" id="MF_01302_B">
    <property type="entry name" value="Ribosomal_uS8_B"/>
    <property type="match status" value="1"/>
</dbReference>
<dbReference type="EMBL" id="UINC01188542">
    <property type="protein sequence ID" value="SVE01812.1"/>
    <property type="molecule type" value="Genomic_DNA"/>
</dbReference>
<dbReference type="Pfam" id="PF00410">
    <property type="entry name" value="Ribosomal_S8"/>
    <property type="match status" value="1"/>
</dbReference>
<comment type="similarity">
    <text evidence="1">Belongs to the universal ribosomal protein uS8 family.</text>
</comment>
<feature type="non-terminal residue" evidence="6">
    <location>
        <position position="1"/>
    </location>
</feature>
<dbReference type="InterPro" id="IPR047863">
    <property type="entry name" value="Ribosomal_uS8_CS"/>
</dbReference>
<keyword evidence="4" id="KW-0689">Ribosomal protein</keyword>
<name>A0A383A236_9ZZZZ</name>
<dbReference type="InterPro" id="IPR035987">
    <property type="entry name" value="Ribosomal_uS8_sf"/>
</dbReference>
<dbReference type="GO" id="GO:0005737">
    <property type="term" value="C:cytoplasm"/>
    <property type="evidence" value="ECO:0007669"/>
    <property type="project" value="UniProtKB-ARBA"/>
</dbReference>
<dbReference type="GO" id="GO:0019843">
    <property type="term" value="F:rRNA binding"/>
    <property type="evidence" value="ECO:0007669"/>
    <property type="project" value="UniProtKB-KW"/>
</dbReference>
<dbReference type="Gene3D" id="3.30.1370.30">
    <property type="match status" value="1"/>
</dbReference>
<dbReference type="AlphaFoldDB" id="A0A383A236"/>
<evidence type="ECO:0000256" key="3">
    <source>
        <dbReference type="ARBA" id="ARBA00022884"/>
    </source>
</evidence>
<organism evidence="6">
    <name type="scientific">marine metagenome</name>
    <dbReference type="NCBI Taxonomy" id="408172"/>
    <lineage>
        <taxon>unclassified sequences</taxon>
        <taxon>metagenomes</taxon>
        <taxon>ecological metagenomes</taxon>
    </lineage>
</organism>
<dbReference type="PANTHER" id="PTHR11758">
    <property type="entry name" value="40S RIBOSOMAL PROTEIN S15A"/>
    <property type="match status" value="1"/>
</dbReference>
<keyword evidence="2" id="KW-0699">rRNA-binding</keyword>
<reference evidence="6" key="1">
    <citation type="submission" date="2018-05" db="EMBL/GenBank/DDBJ databases">
        <authorList>
            <person name="Lanie J.A."/>
            <person name="Ng W.-L."/>
            <person name="Kazmierczak K.M."/>
            <person name="Andrzejewski T.M."/>
            <person name="Davidsen T.M."/>
            <person name="Wayne K.J."/>
            <person name="Tettelin H."/>
            <person name="Glass J.I."/>
            <person name="Rusch D."/>
            <person name="Podicherti R."/>
            <person name="Tsui H.-C.T."/>
            <person name="Winkler M.E."/>
        </authorList>
    </citation>
    <scope>NUCLEOTIDE SEQUENCE</scope>
</reference>
<evidence type="ECO:0000256" key="1">
    <source>
        <dbReference type="ARBA" id="ARBA00006471"/>
    </source>
</evidence>
<dbReference type="GO" id="GO:0003735">
    <property type="term" value="F:structural constituent of ribosome"/>
    <property type="evidence" value="ECO:0007669"/>
    <property type="project" value="InterPro"/>
</dbReference>
<evidence type="ECO:0000313" key="6">
    <source>
        <dbReference type="EMBL" id="SVE01812.1"/>
    </source>
</evidence>
<protein>
    <recommendedName>
        <fullName evidence="7">Ribosomal protein S8</fullName>
    </recommendedName>
</protein>
<dbReference type="GO" id="GO:0006412">
    <property type="term" value="P:translation"/>
    <property type="evidence" value="ECO:0007669"/>
    <property type="project" value="InterPro"/>
</dbReference>
<dbReference type="FunFam" id="3.30.1370.30:FF:000002">
    <property type="entry name" value="30S ribosomal protein S8"/>
    <property type="match status" value="1"/>
</dbReference>
<proteinExistence type="inferred from homology"/>
<dbReference type="GO" id="GO:0005840">
    <property type="term" value="C:ribosome"/>
    <property type="evidence" value="ECO:0007669"/>
    <property type="project" value="UniProtKB-KW"/>
</dbReference>
<evidence type="ECO:0000256" key="4">
    <source>
        <dbReference type="ARBA" id="ARBA00022980"/>
    </source>
</evidence>
<dbReference type="Gene3D" id="3.30.1490.10">
    <property type="match status" value="1"/>
</dbReference>
<dbReference type="SUPFAM" id="SSF56047">
    <property type="entry name" value="Ribosomal protein S8"/>
    <property type="match status" value="1"/>
</dbReference>
<evidence type="ECO:0000256" key="2">
    <source>
        <dbReference type="ARBA" id="ARBA00022730"/>
    </source>
</evidence>
<evidence type="ECO:0000256" key="5">
    <source>
        <dbReference type="ARBA" id="ARBA00023274"/>
    </source>
</evidence>
<evidence type="ECO:0008006" key="7">
    <source>
        <dbReference type="Google" id="ProtNLM"/>
    </source>
</evidence>
<dbReference type="FunFam" id="3.30.1490.10:FF:000001">
    <property type="entry name" value="30S ribosomal protein S8"/>
    <property type="match status" value="1"/>
</dbReference>
<accession>A0A383A236</accession>
<dbReference type="NCBIfam" id="NF001109">
    <property type="entry name" value="PRK00136.1"/>
    <property type="match status" value="1"/>
</dbReference>
<gene>
    <name evidence="6" type="ORF">METZ01_LOCUS454666</name>
</gene>
<dbReference type="InterPro" id="IPR000630">
    <property type="entry name" value="Ribosomal_uS8"/>
</dbReference>
<keyword evidence="5" id="KW-0687">Ribonucleoprotein</keyword>
<sequence length="133" mass="15269">NMSMTDPIADYLTRIRNAQSARKPWVDIPASNLKKRISFVLREERFIRDFILIPNKMQDTLRVFLNYDYNKNPVIHGIQRYSKPGCRRYVSADNLPRVLNGMGVSIITTSKGVVSDKKAKLLKVGGEVLCQVW</sequence>
<dbReference type="PROSITE" id="PS00053">
    <property type="entry name" value="RIBOSOMAL_S8"/>
    <property type="match status" value="1"/>
</dbReference>